<comment type="catalytic activity">
    <reaction evidence="10">
        <text>ATP + H2O = ADP + phosphate + H(+)</text>
        <dbReference type="Rhea" id="RHEA:13065"/>
        <dbReference type="ChEBI" id="CHEBI:15377"/>
        <dbReference type="ChEBI" id="CHEBI:15378"/>
        <dbReference type="ChEBI" id="CHEBI:30616"/>
        <dbReference type="ChEBI" id="CHEBI:43474"/>
        <dbReference type="ChEBI" id="CHEBI:456216"/>
        <dbReference type="EC" id="5.6.2.4"/>
    </reaction>
</comment>
<dbReference type="Gene3D" id="3.40.50.300">
    <property type="entry name" value="P-loop containing nucleotide triphosphate hydrolases"/>
    <property type="match status" value="2"/>
</dbReference>
<keyword evidence="2" id="KW-0547">Nucleotide-binding</keyword>
<feature type="region of interest" description="Disordered" evidence="11">
    <location>
        <begin position="17"/>
        <end position="94"/>
    </location>
</feature>
<sequence length="1636" mass="182516">MDNPKRDTTTFRRLLSTFKSPAASASSSSSISSPSPSSAPSFKPFTVPLPNSKWKRGQAKSTVVSRDGNDNNSRATTIGSQAFPRRTQHLPRRLGFSSGRELGLCDQDRDLPFDAFDRELLAQLETEKEQNQDRSETYVRDEESADLYGPTLGPGRQQNSSRFFQCSVCASAFITDDLGATAMDTPARGDISSSTDIGPFSSPSLAVRARKRPPLFSRDVQNDDDEPNQSQLSANTISSQGSRNGAAISSSPLKSSGIQLNHAPPIIQGIRLVSTHELPDRFRSIFSFPVFNAIQSKCFRPIYQGDDNFVLSAPTGSGKTAVMELAICRLVTNVKDCRFKVVYQAPTKSLCSERFRDWQTKFSSLDLQCAELTGDTDHAQLRNVQNANIVITTPEKWDSMTRKWKDHIKLMQLVKLFLIDEVHILKETRGATLEAVVSRMKSVDSNVRFVALSATVPNSEDIGAWLGKDPTSQHLPAHRERFGEEFRPVKLQKFVYGYQGNGNDFAFDKACEGRLPEVMEKHSKKKPIMIFCCTRNSAIATSKYLGKLWTSTNPPRRLWSGPTKPVVVQNPELRATISTGVAFHHAGLDASDRHAVESGFLSGQINVICCTSTLAVGVNLPCHLVIIKNTVSWQDNCCKEYPDLEMMQMLGRAGRPQFDDSAVAVILTRKERVNHYEKLVAGTEPLESCLHLNLIDHLNAEIGLGTVTGVESAVRWLTGTFFFIRLRKNPAHYKLKEGANRSDEEEMLKEVCEENIKRLQECSLVTPEEPLRSTEFGDAMARYYVKFETMRLFLSLPPKAKMSEILSVLTQADEFREIRLKAGEKSLYKELNKGNGIKFPIKIDIALPAHKISLLIQSELGSVDIPIGDQYQKHKLSFQQDKGLVFSHVSRLIRCITDCQISLQDSVSTRHALELARSIGARVWDHSAWQMKQIEQIGIVAVRKLANAGINSIEAIEATEPHRIDMLLSKHPPFGSRILARVAEFPKTRVSVKLMRKDIKPRKSVRVGFKAEIGFINEKPPTFFRRKPVYVCFLAETSDGRMIDFRRISATKLQNGHDIFLSAQLTDVYQYISCFVMCDDIAGTLRQAELRHDIPASHFPAQKTEPPDNKSESKPAMNTSRSRSKDISKKGLASRRDMDEFEDDGLDDVDLIAAAEDMDYHSINEVDGNDDQVRTASVAHRKAASGKDTKDIHTVKTIEPVRLENGNWACNHRCKDKTSCKHLCCRDGTDRPPKPSRKQEPASNGPTKATTTSKASWDISKWTKSQGPSKQKGRKYEQKEEVEFVDLCDDSDIGCKPDTITTTTRSKKDTRARKQCRIDDSIRKGGSSSKMSTPTSYPLSKHSPLGLSFLDECEFQEPETPFGRKEYSSDYGTSWIDEDLPSPNTLLLSCLKKGEKKATNAGVDIFVDNEDIPFHELDDGDCRDDTISPLALMKADSKTYFVDDISDKPTLRPEKDSSTYDSFLSSSTTKPATLRTNDSISTERTSTTTLFPLHEFNFTALDNNAPDSNDLIINHNPYNKENTLPSSSCIKRPYGSVVVNDPMISDGDYGYDTENTTSKKRRKNNAAETGGTTAGSPRPLTTATTLDHFPDIVDNPSAKDNTEEGRSLENGSGSPTGWEAVDMSLLEEFKEFVEFF</sequence>
<reference evidence="14" key="1">
    <citation type="submission" date="2010-03" db="EMBL/GenBank/DDBJ databases">
        <title>Annotation of Blastomyces dermatitidis strain ATCC 18188.</title>
        <authorList>
            <consortium name="The Broad Institute Genome Sequencing Platform"/>
            <consortium name="Broad Institute Genome Sequencing Center for Infectious Disease."/>
            <person name="Cuomo C."/>
            <person name="Klein B."/>
            <person name="Sullivan T."/>
            <person name="Heitman J."/>
            <person name="Young S."/>
            <person name="Zeng Q."/>
            <person name="Gargeya S."/>
            <person name="Alvarado L."/>
            <person name="Berlin A.M."/>
            <person name="Chapman S.B."/>
            <person name="Chen Z."/>
            <person name="Freedman E."/>
            <person name="Gellesch M."/>
            <person name="Goldberg J."/>
            <person name="Griggs A."/>
            <person name="Gujja S."/>
            <person name="Heilman E."/>
            <person name="Heiman D."/>
            <person name="Howarth C."/>
            <person name="Mehta T."/>
            <person name="Neiman D."/>
            <person name="Pearson M."/>
            <person name="Roberts A."/>
            <person name="Saif S."/>
            <person name="Shea T."/>
            <person name="Shenoy N."/>
            <person name="Sisk P."/>
            <person name="Stolte C."/>
            <person name="Sykes S."/>
            <person name="White J."/>
            <person name="Yandava C."/>
            <person name="Haas B."/>
            <person name="Nusbaum C."/>
            <person name="Birren B."/>
        </authorList>
    </citation>
    <scope>NUCLEOTIDE SEQUENCE [LARGE SCALE GENOMIC DNA]</scope>
    <source>
        <strain evidence="14">ATCC 18188</strain>
    </source>
</reference>
<feature type="region of interest" description="Disordered" evidence="11">
    <location>
        <begin position="211"/>
        <end position="254"/>
    </location>
</feature>
<evidence type="ECO:0000256" key="3">
    <source>
        <dbReference type="ARBA" id="ARBA00022801"/>
    </source>
</evidence>
<feature type="compositionally biased region" description="Basic and acidic residues" evidence="11">
    <location>
        <begin position="1228"/>
        <end position="1240"/>
    </location>
</feature>
<feature type="region of interest" description="Disordered" evidence="11">
    <location>
        <begin position="1097"/>
        <end position="1139"/>
    </location>
</feature>
<feature type="region of interest" description="Disordered" evidence="11">
    <location>
        <begin position="1164"/>
        <end position="1188"/>
    </location>
</feature>
<evidence type="ECO:0000256" key="1">
    <source>
        <dbReference type="ARBA" id="ARBA00010140"/>
    </source>
</evidence>
<dbReference type="GO" id="GO:0007131">
    <property type="term" value="P:reciprocal meiotic recombination"/>
    <property type="evidence" value="ECO:0007669"/>
    <property type="project" value="UniProtKB-ARBA"/>
</dbReference>
<feature type="domain" description="Helicase ATP-binding" evidence="12">
    <location>
        <begin position="300"/>
        <end position="474"/>
    </location>
</feature>
<keyword evidence="4 14" id="KW-0347">Helicase</keyword>
<dbReference type="Pfam" id="PF00270">
    <property type="entry name" value="DEAD"/>
    <property type="match status" value="1"/>
</dbReference>
<accession>F2TQ45</accession>
<feature type="compositionally biased region" description="Polar residues" evidence="11">
    <location>
        <begin position="191"/>
        <end position="204"/>
    </location>
</feature>
<feature type="compositionally biased region" description="Basic and acidic residues" evidence="11">
    <location>
        <begin position="1123"/>
        <end position="1138"/>
    </location>
</feature>
<feature type="region of interest" description="Disordered" evidence="11">
    <location>
        <begin position="125"/>
        <end position="156"/>
    </location>
</feature>
<evidence type="ECO:0000256" key="11">
    <source>
        <dbReference type="SAM" id="MobiDB-lite"/>
    </source>
</evidence>
<feature type="compositionally biased region" description="Polar residues" evidence="11">
    <location>
        <begin position="1566"/>
        <end position="1585"/>
    </location>
</feature>
<keyword evidence="3" id="KW-0378">Hydrolase</keyword>
<dbReference type="EMBL" id="GG749490">
    <property type="protein sequence ID" value="EGE85358.2"/>
    <property type="molecule type" value="Genomic_DNA"/>
</dbReference>
<comment type="catalytic activity">
    <reaction evidence="8">
        <text>Couples ATP hydrolysis with the unwinding of duplex DNA by translocating in the 3'-5' direction.</text>
        <dbReference type="EC" id="5.6.2.4"/>
    </reaction>
</comment>
<dbReference type="InterPro" id="IPR014001">
    <property type="entry name" value="Helicase_ATP-bd"/>
</dbReference>
<dbReference type="SUPFAM" id="SSF46785">
    <property type="entry name" value="Winged helix' DNA-binding domain"/>
    <property type="match status" value="1"/>
</dbReference>
<evidence type="ECO:0000313" key="14">
    <source>
        <dbReference type="EMBL" id="EGE85358.2"/>
    </source>
</evidence>
<dbReference type="Proteomes" id="UP000007802">
    <property type="component" value="Unassembled WGS sequence"/>
</dbReference>
<dbReference type="CDD" id="cd18795">
    <property type="entry name" value="SF2_C_Ski2"/>
    <property type="match status" value="1"/>
</dbReference>
<dbReference type="FunFam" id="1.10.10.10:FF:000012">
    <property type="entry name" value="U5 small nuclear ribonucleoprotein helicase"/>
    <property type="match status" value="1"/>
</dbReference>
<dbReference type="InterPro" id="IPR004179">
    <property type="entry name" value="Sec63-dom"/>
</dbReference>
<dbReference type="InterPro" id="IPR057842">
    <property type="entry name" value="WH_MER3"/>
</dbReference>
<dbReference type="PANTHER" id="PTHR47835">
    <property type="entry name" value="HFM1, ATP DEPENDENT DNA HELICASE HOMOLOG"/>
    <property type="match status" value="1"/>
</dbReference>
<organism evidence="14">
    <name type="scientific">Ajellomyces dermatitidis (strain ATCC 18188 / CBS 674.68)</name>
    <name type="common">Blastomyces dermatitidis</name>
    <dbReference type="NCBI Taxonomy" id="653446"/>
    <lineage>
        <taxon>Eukaryota</taxon>
        <taxon>Fungi</taxon>
        <taxon>Dikarya</taxon>
        <taxon>Ascomycota</taxon>
        <taxon>Pezizomycotina</taxon>
        <taxon>Eurotiomycetes</taxon>
        <taxon>Eurotiomycetidae</taxon>
        <taxon>Onygenales</taxon>
        <taxon>Ajellomycetaceae</taxon>
        <taxon>Blastomyces</taxon>
    </lineage>
</organism>
<feature type="region of interest" description="Disordered" evidence="11">
    <location>
        <begin position="185"/>
        <end position="204"/>
    </location>
</feature>
<dbReference type="InterPro" id="IPR036390">
    <property type="entry name" value="WH_DNA-bd_sf"/>
</dbReference>
<dbReference type="FunFam" id="1.10.3380.10:FF:000012">
    <property type="entry name" value="DEAD/DEAH box DNA helicase"/>
    <property type="match status" value="1"/>
</dbReference>
<dbReference type="SMART" id="SM00487">
    <property type="entry name" value="DEXDc"/>
    <property type="match status" value="1"/>
</dbReference>
<dbReference type="Pfam" id="PF00271">
    <property type="entry name" value="Helicase_C"/>
    <property type="match status" value="1"/>
</dbReference>
<feature type="compositionally biased region" description="Basic and acidic residues" evidence="11">
    <location>
        <begin position="125"/>
        <end position="142"/>
    </location>
</feature>
<evidence type="ECO:0000256" key="5">
    <source>
        <dbReference type="ARBA" id="ARBA00022840"/>
    </source>
</evidence>
<feature type="compositionally biased region" description="Polar residues" evidence="11">
    <location>
        <begin position="1241"/>
        <end position="1255"/>
    </location>
</feature>
<dbReference type="Gene3D" id="1.10.10.10">
    <property type="entry name" value="Winged helix-like DNA-binding domain superfamily/Winged helix DNA-binding domain"/>
    <property type="match status" value="1"/>
</dbReference>
<dbReference type="PROSITE" id="PS51192">
    <property type="entry name" value="HELICASE_ATP_BIND_1"/>
    <property type="match status" value="1"/>
</dbReference>
<feature type="region of interest" description="Disordered" evidence="11">
    <location>
        <begin position="1299"/>
        <end position="1339"/>
    </location>
</feature>
<dbReference type="SMART" id="SM00490">
    <property type="entry name" value="HELICc"/>
    <property type="match status" value="1"/>
</dbReference>
<dbReference type="FunFam" id="3.40.50.300:FF:001076">
    <property type="entry name" value="ATP-dependent DNA helicase MER3"/>
    <property type="match status" value="1"/>
</dbReference>
<dbReference type="PANTHER" id="PTHR47835:SF3">
    <property type="entry name" value="HELICASE FOR MEIOSIS 1"/>
    <property type="match status" value="1"/>
</dbReference>
<dbReference type="PROSITE" id="PS51194">
    <property type="entry name" value="HELICASE_CTER"/>
    <property type="match status" value="1"/>
</dbReference>
<dbReference type="SMART" id="SM00973">
    <property type="entry name" value="Sec63"/>
    <property type="match status" value="1"/>
</dbReference>
<evidence type="ECO:0000256" key="8">
    <source>
        <dbReference type="ARBA" id="ARBA00034617"/>
    </source>
</evidence>
<keyword evidence="6" id="KW-0413">Isomerase</keyword>
<feature type="compositionally biased region" description="Polar residues" evidence="11">
    <location>
        <begin position="228"/>
        <end position="254"/>
    </location>
</feature>
<evidence type="ECO:0000259" key="13">
    <source>
        <dbReference type="PROSITE" id="PS51194"/>
    </source>
</evidence>
<dbReference type="GO" id="GO:0005524">
    <property type="term" value="F:ATP binding"/>
    <property type="evidence" value="ECO:0007669"/>
    <property type="project" value="UniProtKB-KW"/>
</dbReference>
<feature type="compositionally biased region" description="Polar residues" evidence="11">
    <location>
        <begin position="1470"/>
        <end position="1481"/>
    </location>
</feature>
<evidence type="ECO:0000256" key="10">
    <source>
        <dbReference type="ARBA" id="ARBA00048988"/>
    </source>
</evidence>
<dbReference type="GO" id="GO:0003676">
    <property type="term" value="F:nucleic acid binding"/>
    <property type="evidence" value="ECO:0007669"/>
    <property type="project" value="InterPro"/>
</dbReference>
<protein>
    <recommendedName>
        <fullName evidence="9">DNA 3'-5' helicase</fullName>
        <ecNumber evidence="9">5.6.2.4</ecNumber>
    </recommendedName>
</protein>
<feature type="region of interest" description="Disordered" evidence="11">
    <location>
        <begin position="1543"/>
        <end position="1617"/>
    </location>
</feature>
<feature type="compositionally biased region" description="Polar residues" evidence="11">
    <location>
        <begin position="59"/>
        <end position="80"/>
    </location>
</feature>
<dbReference type="OrthoDB" id="5575at2759"/>
<dbReference type="Pfam" id="PF02889">
    <property type="entry name" value="Sec63"/>
    <property type="match status" value="1"/>
</dbReference>
<feature type="compositionally biased region" description="Polar residues" evidence="11">
    <location>
        <begin position="1326"/>
        <end position="1338"/>
    </location>
</feature>
<feature type="region of interest" description="Disordered" evidence="11">
    <location>
        <begin position="1451"/>
        <end position="1481"/>
    </location>
</feature>
<evidence type="ECO:0000256" key="2">
    <source>
        <dbReference type="ARBA" id="ARBA00022741"/>
    </source>
</evidence>
<dbReference type="SUPFAM" id="SSF52540">
    <property type="entry name" value="P-loop containing nucleoside triphosphate hydrolases"/>
    <property type="match status" value="1"/>
</dbReference>
<proteinExistence type="inferred from homology"/>
<comment type="similarity">
    <text evidence="1">Belongs to the helicase family. SKI2 subfamily.</text>
</comment>
<dbReference type="InterPro" id="IPR027417">
    <property type="entry name" value="P-loop_NTPase"/>
</dbReference>
<feature type="domain" description="Helicase C-terminal" evidence="13">
    <location>
        <begin position="514"/>
        <end position="702"/>
    </location>
</feature>
<dbReference type="GO" id="GO:0043138">
    <property type="term" value="F:3'-5' DNA helicase activity"/>
    <property type="evidence" value="ECO:0007669"/>
    <property type="project" value="UniProtKB-EC"/>
</dbReference>
<feature type="compositionally biased region" description="Low complexity" evidence="11">
    <location>
        <begin position="20"/>
        <end position="41"/>
    </location>
</feature>
<feature type="region of interest" description="Disordered" evidence="11">
    <location>
        <begin position="1228"/>
        <end position="1278"/>
    </location>
</feature>
<evidence type="ECO:0000256" key="4">
    <source>
        <dbReference type="ARBA" id="ARBA00022806"/>
    </source>
</evidence>
<gene>
    <name evidence="14" type="ORF">BDDG_08303</name>
</gene>
<keyword evidence="5" id="KW-0067">ATP-binding</keyword>
<dbReference type="EC" id="5.6.2.4" evidence="9"/>
<keyword evidence="7" id="KW-0469">Meiosis</keyword>
<evidence type="ECO:0000256" key="7">
    <source>
        <dbReference type="ARBA" id="ARBA00023254"/>
    </source>
</evidence>
<dbReference type="HOGENOM" id="CLU_000335_0_4_1"/>
<dbReference type="InterPro" id="IPR052247">
    <property type="entry name" value="Meiotic_Crossover_Helicase"/>
</dbReference>
<dbReference type="Gene3D" id="1.10.3380.10">
    <property type="entry name" value="Sec63 N-terminal domain-like domain"/>
    <property type="match status" value="1"/>
</dbReference>
<dbReference type="SUPFAM" id="SSF158702">
    <property type="entry name" value="Sec63 N-terminal domain-like"/>
    <property type="match status" value="1"/>
</dbReference>
<evidence type="ECO:0000256" key="9">
    <source>
        <dbReference type="ARBA" id="ARBA00034808"/>
    </source>
</evidence>
<dbReference type="InterPro" id="IPR001650">
    <property type="entry name" value="Helicase_C-like"/>
</dbReference>
<dbReference type="InterPro" id="IPR011545">
    <property type="entry name" value="DEAD/DEAH_box_helicase_dom"/>
</dbReference>
<feature type="compositionally biased region" description="Low complexity" evidence="11">
    <location>
        <begin position="1459"/>
        <end position="1469"/>
    </location>
</feature>
<dbReference type="Pfam" id="PF23445">
    <property type="entry name" value="WHD_SNRNP200"/>
    <property type="match status" value="1"/>
</dbReference>
<evidence type="ECO:0000256" key="6">
    <source>
        <dbReference type="ARBA" id="ARBA00023235"/>
    </source>
</evidence>
<evidence type="ECO:0000259" key="12">
    <source>
        <dbReference type="PROSITE" id="PS51192"/>
    </source>
</evidence>
<dbReference type="InterPro" id="IPR036388">
    <property type="entry name" value="WH-like_DNA-bd_sf"/>
</dbReference>
<dbReference type="GO" id="GO:0016787">
    <property type="term" value="F:hydrolase activity"/>
    <property type="evidence" value="ECO:0007669"/>
    <property type="project" value="UniProtKB-KW"/>
</dbReference>
<name>F2TQ45_AJEDA</name>